<organism evidence="2 3">
    <name type="scientific">Canavalia gladiata</name>
    <name type="common">Sword bean</name>
    <name type="synonym">Dolichos gladiatus</name>
    <dbReference type="NCBI Taxonomy" id="3824"/>
    <lineage>
        <taxon>Eukaryota</taxon>
        <taxon>Viridiplantae</taxon>
        <taxon>Streptophyta</taxon>
        <taxon>Embryophyta</taxon>
        <taxon>Tracheophyta</taxon>
        <taxon>Spermatophyta</taxon>
        <taxon>Magnoliopsida</taxon>
        <taxon>eudicotyledons</taxon>
        <taxon>Gunneridae</taxon>
        <taxon>Pentapetalae</taxon>
        <taxon>rosids</taxon>
        <taxon>fabids</taxon>
        <taxon>Fabales</taxon>
        <taxon>Fabaceae</taxon>
        <taxon>Papilionoideae</taxon>
        <taxon>50 kb inversion clade</taxon>
        <taxon>NPAAA clade</taxon>
        <taxon>indigoferoid/millettioid clade</taxon>
        <taxon>Phaseoleae</taxon>
        <taxon>Canavalia</taxon>
    </lineage>
</organism>
<dbReference type="PANTHER" id="PTHR22912">
    <property type="entry name" value="DISULFIDE OXIDOREDUCTASE"/>
    <property type="match status" value="1"/>
</dbReference>
<comment type="similarity">
    <text evidence="1">Belongs to the class-I pyridine nucleotide-disulfide oxidoreductase family.</text>
</comment>
<accession>A0AAN9L3E4</accession>
<dbReference type="Proteomes" id="UP001367508">
    <property type="component" value="Unassembled WGS sequence"/>
</dbReference>
<dbReference type="GO" id="GO:0005739">
    <property type="term" value="C:mitochondrion"/>
    <property type="evidence" value="ECO:0007669"/>
    <property type="project" value="TreeGrafter"/>
</dbReference>
<dbReference type="GO" id="GO:0045252">
    <property type="term" value="C:oxoglutarate dehydrogenase complex"/>
    <property type="evidence" value="ECO:0007669"/>
    <property type="project" value="TreeGrafter"/>
</dbReference>
<dbReference type="InterPro" id="IPR036188">
    <property type="entry name" value="FAD/NAD-bd_sf"/>
</dbReference>
<dbReference type="PANTHER" id="PTHR22912:SF151">
    <property type="entry name" value="DIHYDROLIPOYL DEHYDROGENASE, MITOCHONDRIAL"/>
    <property type="match status" value="1"/>
</dbReference>
<sequence length="305" mass="34258">MGNERLHGLCFFSMPDPFRYRILKVWLELRSVLMVAVYQKQLRLSSIVRGSSFSCGNNWSKIVVCNVRVLLYADKISSNLKKKLKHVKGSRIGLLLKSSVLTRLRKNYDHGLLKMIEILWRDVGVALIAALVAIITMRLLNLPMTSLQEEFRGIGVDGEIVITRDHVLKLESVPDWMTVVGNGYIGLEVNERGYLYRSFRSKEATDTLEMDAALIATGRAPFIQGLRLITSVSLNGCDPIAYELVTSTGPRGILSSWMQKVIDFISSDTTKWLMNFAEAWLSFLTVLVPSSIRCIKSGKGAHQFG</sequence>
<protein>
    <submittedName>
        <fullName evidence="2">Uncharacterized protein</fullName>
    </submittedName>
</protein>
<dbReference type="EMBL" id="JAYMYQ010000005">
    <property type="protein sequence ID" value="KAK7328740.1"/>
    <property type="molecule type" value="Genomic_DNA"/>
</dbReference>
<dbReference type="GO" id="GO:0004148">
    <property type="term" value="F:dihydrolipoyl dehydrogenase (NADH) activity"/>
    <property type="evidence" value="ECO:0007669"/>
    <property type="project" value="TreeGrafter"/>
</dbReference>
<reference evidence="2 3" key="1">
    <citation type="submission" date="2024-01" db="EMBL/GenBank/DDBJ databases">
        <title>The genomes of 5 underutilized Papilionoideae crops provide insights into root nodulation and disease resistanc.</title>
        <authorList>
            <person name="Jiang F."/>
        </authorList>
    </citation>
    <scope>NUCLEOTIDE SEQUENCE [LARGE SCALE GENOMIC DNA]</scope>
    <source>
        <strain evidence="2">LVBAO_FW01</strain>
        <tissue evidence="2">Leaves</tissue>
    </source>
</reference>
<dbReference type="GO" id="GO:0006103">
    <property type="term" value="P:2-oxoglutarate metabolic process"/>
    <property type="evidence" value="ECO:0007669"/>
    <property type="project" value="TreeGrafter"/>
</dbReference>
<proteinExistence type="inferred from homology"/>
<name>A0AAN9L3E4_CANGL</name>
<evidence type="ECO:0000256" key="1">
    <source>
        <dbReference type="ARBA" id="ARBA00007532"/>
    </source>
</evidence>
<dbReference type="InterPro" id="IPR050151">
    <property type="entry name" value="Class-I_Pyr_Nuc-Dis_Oxidored"/>
</dbReference>
<dbReference type="AlphaFoldDB" id="A0AAN9L3E4"/>
<comment type="caution">
    <text evidence="2">The sequence shown here is derived from an EMBL/GenBank/DDBJ whole genome shotgun (WGS) entry which is preliminary data.</text>
</comment>
<keyword evidence="3" id="KW-1185">Reference proteome</keyword>
<evidence type="ECO:0000313" key="2">
    <source>
        <dbReference type="EMBL" id="KAK7328740.1"/>
    </source>
</evidence>
<evidence type="ECO:0000313" key="3">
    <source>
        <dbReference type="Proteomes" id="UP001367508"/>
    </source>
</evidence>
<dbReference type="Gene3D" id="3.50.50.60">
    <property type="entry name" value="FAD/NAD(P)-binding domain"/>
    <property type="match status" value="1"/>
</dbReference>
<gene>
    <name evidence="2" type="ORF">VNO77_22857</name>
</gene>
<dbReference type="GO" id="GO:0050660">
    <property type="term" value="F:flavin adenine dinucleotide binding"/>
    <property type="evidence" value="ECO:0007669"/>
    <property type="project" value="TreeGrafter"/>
</dbReference>